<name>A0A363NLH1_9SPHI</name>
<dbReference type="RefSeq" id="WP_108636450.1">
    <property type="nucleotide sequence ID" value="NZ_QCXX01000009.1"/>
</dbReference>
<evidence type="ECO:0000313" key="2">
    <source>
        <dbReference type="EMBL" id="PUV21625.1"/>
    </source>
</evidence>
<dbReference type="OrthoDB" id="1122197at2"/>
<dbReference type="EMBL" id="QCXX01000009">
    <property type="protein sequence ID" value="PUV21625.1"/>
    <property type="molecule type" value="Genomic_DNA"/>
</dbReference>
<reference evidence="2 3" key="1">
    <citation type="submission" date="2018-04" db="EMBL/GenBank/DDBJ databases">
        <title>Sphingobacterium sp. M46 Genome.</title>
        <authorList>
            <person name="Cheng J."/>
            <person name="Li Y."/>
        </authorList>
    </citation>
    <scope>NUCLEOTIDE SEQUENCE [LARGE SCALE GENOMIC DNA]</scope>
    <source>
        <strain evidence="2 3">M46</strain>
    </source>
</reference>
<dbReference type="PROSITE" id="PS51257">
    <property type="entry name" value="PROKAR_LIPOPROTEIN"/>
    <property type="match status" value="1"/>
</dbReference>
<dbReference type="Proteomes" id="UP000250831">
    <property type="component" value="Unassembled WGS sequence"/>
</dbReference>
<feature type="signal peptide" evidence="1">
    <location>
        <begin position="1"/>
        <end position="17"/>
    </location>
</feature>
<keyword evidence="3" id="KW-1185">Reference proteome</keyword>
<gene>
    <name evidence="2" type="ORF">DCO56_25090</name>
</gene>
<accession>A0A363NLH1</accession>
<evidence type="ECO:0000256" key="1">
    <source>
        <dbReference type="SAM" id="SignalP"/>
    </source>
</evidence>
<dbReference type="AlphaFoldDB" id="A0A363NLH1"/>
<organism evidence="2 3">
    <name type="scientific">Sphingobacterium athyrii</name>
    <dbReference type="NCBI Taxonomy" id="2152717"/>
    <lineage>
        <taxon>Bacteria</taxon>
        <taxon>Pseudomonadati</taxon>
        <taxon>Bacteroidota</taxon>
        <taxon>Sphingobacteriia</taxon>
        <taxon>Sphingobacteriales</taxon>
        <taxon>Sphingobacteriaceae</taxon>
        <taxon>Sphingobacterium</taxon>
    </lineage>
</organism>
<keyword evidence="1" id="KW-0732">Signal</keyword>
<evidence type="ECO:0000313" key="3">
    <source>
        <dbReference type="Proteomes" id="UP000250831"/>
    </source>
</evidence>
<comment type="caution">
    <text evidence="2">The sequence shown here is derived from an EMBL/GenBank/DDBJ whole genome shotgun (WGS) entry which is preliminary data.</text>
</comment>
<proteinExistence type="predicted"/>
<protein>
    <submittedName>
        <fullName evidence="2">Uncharacterized protein</fullName>
    </submittedName>
</protein>
<feature type="chain" id="PRO_5016842298" evidence="1">
    <location>
        <begin position="18"/>
        <end position="143"/>
    </location>
</feature>
<sequence length="143" mass="15903">MKYLVAIIAVFVLILTACTNPQSKSKAALLESEKNTTIQVATATKQYKKGDLVPTEEVCMVNDAFMAKKQLLVKHEGKVYYGCCEMCKERIPKDAAVRVAIDPLSKKEVDKASAAIAITGDQGEVSYFENEENYRTYVENLNQ</sequence>